<dbReference type="InterPro" id="IPR043129">
    <property type="entry name" value="ATPase_NBD"/>
</dbReference>
<dbReference type="CDD" id="cd10170">
    <property type="entry name" value="ASKHA_NBD_HSP70"/>
    <property type="match status" value="1"/>
</dbReference>
<organism evidence="1 2">
    <name type="scientific">Crepidotus variabilis</name>
    <dbReference type="NCBI Taxonomy" id="179855"/>
    <lineage>
        <taxon>Eukaryota</taxon>
        <taxon>Fungi</taxon>
        <taxon>Dikarya</taxon>
        <taxon>Basidiomycota</taxon>
        <taxon>Agaricomycotina</taxon>
        <taxon>Agaricomycetes</taxon>
        <taxon>Agaricomycetidae</taxon>
        <taxon>Agaricales</taxon>
        <taxon>Agaricineae</taxon>
        <taxon>Crepidotaceae</taxon>
        <taxon>Crepidotus</taxon>
    </lineage>
</organism>
<protein>
    <recommendedName>
        <fullName evidence="3">Hsp70 family chaperone</fullName>
    </recommendedName>
</protein>
<dbReference type="AlphaFoldDB" id="A0A9P6JRQ7"/>
<evidence type="ECO:0008006" key="3">
    <source>
        <dbReference type="Google" id="ProtNLM"/>
    </source>
</evidence>
<dbReference type="EMBL" id="MU157844">
    <property type="protein sequence ID" value="KAF9529790.1"/>
    <property type="molecule type" value="Genomic_DNA"/>
</dbReference>
<dbReference type="PANTHER" id="PTHR14187">
    <property type="entry name" value="ALPHA KINASE/ELONGATION FACTOR 2 KINASE"/>
    <property type="match status" value="1"/>
</dbReference>
<keyword evidence="2" id="KW-1185">Reference proteome</keyword>
<evidence type="ECO:0000313" key="2">
    <source>
        <dbReference type="Proteomes" id="UP000807306"/>
    </source>
</evidence>
<dbReference type="SUPFAM" id="SSF53067">
    <property type="entry name" value="Actin-like ATPase domain"/>
    <property type="match status" value="1"/>
</dbReference>
<dbReference type="Gene3D" id="3.30.420.40">
    <property type="match status" value="2"/>
</dbReference>
<dbReference type="Proteomes" id="UP000807306">
    <property type="component" value="Unassembled WGS sequence"/>
</dbReference>
<dbReference type="Gene3D" id="3.90.640.10">
    <property type="entry name" value="Actin, Chain A, domain 4"/>
    <property type="match status" value="1"/>
</dbReference>
<sequence>MYGDGRASPSGSPNPRVPYPGTRRKLIVAFDLGTTFSGVSYRVNLNIPPLPPGKTVVEVVADFISYLLKCTANFIRDTHRFGDDSWLSFISATQSPEKATNDDIHWVLGHPNGWEGKEQAQMRGAAVKAGLIPDTPEGHERISFVMEGEASLHFAVRNDLLLDINDDEGIIVVDAGGGTIDISIYEQQQGQKTKNFKGLSSAKCRYNGSVFITAEAKCFLEILLSESSFLENLDHIASCFDKTTKLRFRNDEDPQFIRFGSRSDNVPDVNIRFGQIKLDGVDIAKFFQASIDSVLQIVQAQKKKARQTHVVLVVGFSASFWLFDRVRNILAKIGMTVTRPKDNAVKAVSDGAVSFYLDRHVRTRVAKVTYGSPCSAPFDSKNLEHRKRLHASFTDVNDIVYIPQAFKVILAKGTQVTEDEKFSHPFVDTSLHPNLKFNSAINCYREGNVSPEWVDIDSGNYTPLFRLQADLSRVPRRPQVNLLGRRYYKAESDVVIMFGRTELKAYLRWEENGVVKQSPAKLIYD</sequence>
<name>A0A9P6JRQ7_9AGAR</name>
<dbReference type="PANTHER" id="PTHR14187:SF5">
    <property type="entry name" value="HEAT SHOCK 70 KDA PROTEIN 12A"/>
    <property type="match status" value="1"/>
</dbReference>
<dbReference type="OrthoDB" id="2963168at2759"/>
<accession>A0A9P6JRQ7</accession>
<gene>
    <name evidence="1" type="ORF">CPB83DRAFT_868945</name>
</gene>
<evidence type="ECO:0000313" key="1">
    <source>
        <dbReference type="EMBL" id="KAF9529790.1"/>
    </source>
</evidence>
<reference evidence="1" key="1">
    <citation type="submission" date="2020-11" db="EMBL/GenBank/DDBJ databases">
        <authorList>
            <consortium name="DOE Joint Genome Institute"/>
            <person name="Ahrendt S."/>
            <person name="Riley R."/>
            <person name="Andreopoulos W."/>
            <person name="Labutti K."/>
            <person name="Pangilinan J."/>
            <person name="Ruiz-Duenas F.J."/>
            <person name="Barrasa J.M."/>
            <person name="Sanchez-Garcia M."/>
            <person name="Camarero S."/>
            <person name="Miyauchi S."/>
            <person name="Serrano A."/>
            <person name="Linde D."/>
            <person name="Babiker R."/>
            <person name="Drula E."/>
            <person name="Ayuso-Fernandez I."/>
            <person name="Pacheco R."/>
            <person name="Padilla G."/>
            <person name="Ferreira P."/>
            <person name="Barriuso J."/>
            <person name="Kellner H."/>
            <person name="Castanera R."/>
            <person name="Alfaro M."/>
            <person name="Ramirez L."/>
            <person name="Pisabarro A.G."/>
            <person name="Kuo A."/>
            <person name="Tritt A."/>
            <person name="Lipzen A."/>
            <person name="He G."/>
            <person name="Yan M."/>
            <person name="Ng V."/>
            <person name="Cullen D."/>
            <person name="Martin F."/>
            <person name="Rosso M.-N."/>
            <person name="Henrissat B."/>
            <person name="Hibbett D."/>
            <person name="Martinez A.T."/>
            <person name="Grigoriev I.V."/>
        </authorList>
    </citation>
    <scope>NUCLEOTIDE SEQUENCE</scope>
    <source>
        <strain evidence="1">CBS 506.95</strain>
    </source>
</reference>
<proteinExistence type="predicted"/>
<comment type="caution">
    <text evidence="1">The sequence shown here is derived from an EMBL/GenBank/DDBJ whole genome shotgun (WGS) entry which is preliminary data.</text>
</comment>